<evidence type="ECO:0000313" key="3">
    <source>
        <dbReference type="Proteomes" id="UP000199520"/>
    </source>
</evidence>
<keyword evidence="1" id="KW-1133">Transmembrane helix</keyword>
<reference evidence="3" key="1">
    <citation type="submission" date="2016-10" db="EMBL/GenBank/DDBJ databases">
        <authorList>
            <person name="Varghese N."/>
            <person name="Submissions S."/>
        </authorList>
    </citation>
    <scope>NUCLEOTIDE SEQUENCE [LARGE SCALE GENOMIC DNA]</scope>
    <source>
        <strain evidence="3">DSM 13327</strain>
    </source>
</reference>
<dbReference type="GO" id="GO:0051301">
    <property type="term" value="P:cell division"/>
    <property type="evidence" value="ECO:0007669"/>
    <property type="project" value="UniProtKB-KW"/>
</dbReference>
<dbReference type="STRING" id="1123291.SAMN04490355_101576"/>
<dbReference type="Proteomes" id="UP000199520">
    <property type="component" value="Unassembled WGS sequence"/>
</dbReference>
<evidence type="ECO:0000256" key="1">
    <source>
        <dbReference type="SAM" id="Phobius"/>
    </source>
</evidence>
<dbReference type="InterPro" id="IPR007060">
    <property type="entry name" value="FtsL/DivIC"/>
</dbReference>
<feature type="transmembrane region" description="Helical" evidence="1">
    <location>
        <begin position="30"/>
        <end position="50"/>
    </location>
</feature>
<protein>
    <submittedName>
        <fullName evidence="2">Cell division protein FtsL</fullName>
    </submittedName>
</protein>
<evidence type="ECO:0000313" key="2">
    <source>
        <dbReference type="EMBL" id="SFL73020.1"/>
    </source>
</evidence>
<name>A0A1I4K2M0_9FIRM</name>
<keyword evidence="1" id="KW-0812">Transmembrane</keyword>
<keyword evidence="2" id="KW-0132">Cell division</keyword>
<dbReference type="AlphaFoldDB" id="A0A1I4K2M0"/>
<accession>A0A1I4K2M0</accession>
<keyword evidence="3" id="KW-1185">Reference proteome</keyword>
<keyword evidence="1" id="KW-0472">Membrane</keyword>
<organism evidence="2 3">
    <name type="scientific">Pelosinus propionicus DSM 13327</name>
    <dbReference type="NCBI Taxonomy" id="1123291"/>
    <lineage>
        <taxon>Bacteria</taxon>
        <taxon>Bacillati</taxon>
        <taxon>Bacillota</taxon>
        <taxon>Negativicutes</taxon>
        <taxon>Selenomonadales</taxon>
        <taxon>Sporomusaceae</taxon>
        <taxon>Pelosinus</taxon>
    </lineage>
</organism>
<dbReference type="RefSeq" id="WP_090936145.1">
    <property type="nucleotide sequence ID" value="NZ_FOTS01000015.1"/>
</dbReference>
<proteinExistence type="predicted"/>
<dbReference type="EMBL" id="FOTS01000015">
    <property type="protein sequence ID" value="SFL73020.1"/>
    <property type="molecule type" value="Genomic_DNA"/>
</dbReference>
<dbReference type="OrthoDB" id="1631560at2"/>
<keyword evidence="2" id="KW-0131">Cell cycle</keyword>
<gene>
    <name evidence="2" type="ORF">SAMN04490355_101576</name>
</gene>
<dbReference type="Pfam" id="PF04977">
    <property type="entry name" value="DivIC"/>
    <property type="match status" value="1"/>
</dbReference>
<sequence length="140" mass="15883">MLVNKKQDWDIYQQPEVPSIKKKYLVKPDIALRVKCLATVMMIIVAAMFFTASSEVIIRSGYELVQMKIEVIKLEKENELLQLDIAKLKSPQRIQKIATAELGMVMPQNVYCAESSSKAHNLNAEGEKSIVSMLLNRKSQ</sequence>